<organism evidence="2 3">
    <name type="scientific">Brunnivagina elsteri CCALA 953</name>
    <dbReference type="NCBI Taxonomy" id="987040"/>
    <lineage>
        <taxon>Bacteria</taxon>
        <taxon>Bacillati</taxon>
        <taxon>Cyanobacteriota</taxon>
        <taxon>Cyanophyceae</taxon>
        <taxon>Nostocales</taxon>
        <taxon>Calotrichaceae</taxon>
        <taxon>Brunnivagina</taxon>
    </lineage>
</organism>
<keyword evidence="1" id="KW-0472">Membrane</keyword>
<reference evidence="2 3" key="1">
    <citation type="submission" date="2017-08" db="EMBL/GenBank/DDBJ databases">
        <title>Draft genome sequence of filamentous cyanobacterium Calothrix elsteri CCALA 953.</title>
        <authorList>
            <person name="Gagunashvili A.N."/>
            <person name="Elster J."/>
            <person name="Andresson O.S."/>
        </authorList>
    </citation>
    <scope>NUCLEOTIDE SEQUENCE [LARGE SCALE GENOMIC DNA]</scope>
    <source>
        <strain evidence="2 3">CCALA 953</strain>
    </source>
</reference>
<keyword evidence="3" id="KW-1185">Reference proteome</keyword>
<accession>A0A2A2THS0</accession>
<dbReference type="AlphaFoldDB" id="A0A2A2THS0"/>
<sequence>MLRTLLVIIIGFLPSLFSLWVIRKAQWRTRARLRQAASSFAEGRRIPQSLRTLEGTTRSTLLQDSLGETQRDRYYLEGVGYLIGDISCQFNARSGYIRCAINPSGPCEGCRFYESHKSNCSENNI</sequence>
<dbReference type="RefSeq" id="WP_095722449.1">
    <property type="nucleotide sequence ID" value="NZ_NTFS01000156.1"/>
</dbReference>
<protein>
    <submittedName>
        <fullName evidence="2">Uncharacterized protein</fullName>
    </submittedName>
</protein>
<evidence type="ECO:0000313" key="2">
    <source>
        <dbReference type="EMBL" id="PAX53272.1"/>
    </source>
</evidence>
<evidence type="ECO:0000256" key="1">
    <source>
        <dbReference type="SAM" id="Phobius"/>
    </source>
</evidence>
<dbReference type="InterPro" id="IPR045589">
    <property type="entry name" value="DUF6464"/>
</dbReference>
<comment type="caution">
    <text evidence="2">The sequence shown here is derived from an EMBL/GenBank/DDBJ whole genome shotgun (WGS) entry which is preliminary data.</text>
</comment>
<dbReference type="EMBL" id="NTFS01000156">
    <property type="protein sequence ID" value="PAX53272.1"/>
    <property type="molecule type" value="Genomic_DNA"/>
</dbReference>
<dbReference type="Pfam" id="PF20065">
    <property type="entry name" value="DUF6464"/>
    <property type="match status" value="1"/>
</dbReference>
<gene>
    <name evidence="2" type="ORF">CK510_14905</name>
</gene>
<dbReference type="Proteomes" id="UP000218238">
    <property type="component" value="Unassembled WGS sequence"/>
</dbReference>
<proteinExistence type="predicted"/>
<keyword evidence="1" id="KW-1133">Transmembrane helix</keyword>
<dbReference type="OrthoDB" id="515679at2"/>
<name>A0A2A2THS0_9CYAN</name>
<evidence type="ECO:0000313" key="3">
    <source>
        <dbReference type="Proteomes" id="UP000218238"/>
    </source>
</evidence>
<keyword evidence="1" id="KW-0812">Transmembrane</keyword>
<feature type="transmembrane region" description="Helical" evidence="1">
    <location>
        <begin position="6"/>
        <end position="22"/>
    </location>
</feature>